<dbReference type="RefSeq" id="XP_051073580.1">
    <property type="nucleotide sequence ID" value="XM_051214542.1"/>
</dbReference>
<keyword evidence="3" id="KW-1185">Reference proteome</keyword>
<evidence type="ECO:0000313" key="3">
    <source>
        <dbReference type="Proteomes" id="UP000471633"/>
    </source>
</evidence>
<reference evidence="2" key="4">
    <citation type="journal article" date="2022" name="PLoS Pathog.">
        <title>Chromosome-level genome of Schistosoma haematobium underpins genome-wide explorations of molecular variation.</title>
        <authorList>
            <person name="Stroehlein A.J."/>
            <person name="Korhonen P.K."/>
            <person name="Lee V.V."/>
            <person name="Ralph S.A."/>
            <person name="Mentink-Kane M."/>
            <person name="You H."/>
            <person name="McManus D.P."/>
            <person name="Tchuente L.T."/>
            <person name="Stothard J.R."/>
            <person name="Kaur P."/>
            <person name="Dudchenko O."/>
            <person name="Aiden E.L."/>
            <person name="Yang B."/>
            <person name="Yang H."/>
            <person name="Emery A.M."/>
            <person name="Webster B.L."/>
            <person name="Brindley P.J."/>
            <person name="Rollinson D."/>
            <person name="Chang B.C.H."/>
            <person name="Gasser R.B."/>
            <person name="Young N.D."/>
        </authorList>
    </citation>
    <scope>NUCLEOTIDE SEQUENCE</scope>
</reference>
<reference evidence="2" key="3">
    <citation type="submission" date="2021-06" db="EMBL/GenBank/DDBJ databases">
        <title>Chromosome-level genome assembly for S. haematobium.</title>
        <authorList>
            <person name="Stroehlein A.J."/>
        </authorList>
    </citation>
    <scope>NUCLEOTIDE SEQUENCE</scope>
</reference>
<accession>A0A922S526</accession>
<sequence>MQKTYLMEITMIILIKFTSAELKDHIILWDASNWRFNENQNDIYATEGDNLIFICPKNRTFSQNLYWTDDPRVQLKCNKTLPIKVIKLLDCFGNKSVTEFVLKVSRFPEIASLPSFHSEIPVYFVAQSVICQQNNFRLSVKLVSGNKTDITNHIVTTEEMQTKKHSRKFDLFSNISISPQLKTTQIHYPVNDSSNLFWNQEYNTKQNLNWIEYKILLLPATLAFFTLISIQIILCGLWFSNSIIQKLMKCFKKHKYKHYNLQLQTNDIYNNYQIDKDLNRSHSIQSNDKTFKLPIPKYETKSNVNLCCQSKPSLLINKYNLNNIEKQQNSINSHWLLHFNQFDNDISFYKFNDQQSEPNVFRSNKPEKLLFNFQKNLIHQTIPDTSTILCNCINQSNNMKLRQNQELLIPVSIYLNKNIMKD</sequence>
<protein>
    <recommendedName>
        <fullName evidence="4">Ephrin RBD domain-containing protein</fullName>
    </recommendedName>
</protein>
<dbReference type="Proteomes" id="UP000471633">
    <property type="component" value="Unassembled WGS sequence"/>
</dbReference>
<dbReference type="Gene3D" id="2.60.40.420">
    <property type="entry name" value="Cupredoxins - blue copper proteins"/>
    <property type="match status" value="1"/>
</dbReference>
<gene>
    <name evidence="2" type="ORF">MS3_00006405</name>
</gene>
<dbReference type="AlphaFoldDB" id="A0A922S526"/>
<reference evidence="2" key="1">
    <citation type="journal article" date="2012" name="Nat. Genet.">
        <title>Whole-genome sequence of Schistosoma haematobium.</title>
        <authorList>
            <person name="Young N.D."/>
            <person name="Jex A.R."/>
            <person name="Li B."/>
            <person name="Liu S."/>
            <person name="Yang L."/>
            <person name="Xiong Z."/>
            <person name="Li Y."/>
            <person name="Cantacessi C."/>
            <person name="Hall R.S."/>
            <person name="Xu X."/>
            <person name="Chen F."/>
            <person name="Wu X."/>
            <person name="Zerlotini A."/>
            <person name="Oliveira G."/>
            <person name="Hofmann A."/>
            <person name="Zhang G."/>
            <person name="Fang X."/>
            <person name="Kang Y."/>
            <person name="Campbell B.E."/>
            <person name="Loukas A."/>
            <person name="Ranganathan S."/>
            <person name="Rollinson D."/>
            <person name="Rinaldi G."/>
            <person name="Brindley P.J."/>
            <person name="Yang H."/>
            <person name="Wang J."/>
            <person name="Wang J."/>
            <person name="Gasser R.B."/>
        </authorList>
    </citation>
    <scope>NUCLEOTIDE SEQUENCE</scope>
</reference>
<dbReference type="InterPro" id="IPR008972">
    <property type="entry name" value="Cupredoxin"/>
</dbReference>
<dbReference type="KEGG" id="shx:MS3_00006405"/>
<name>A0A922S526_SCHHA</name>
<evidence type="ECO:0008006" key="4">
    <source>
        <dbReference type="Google" id="ProtNLM"/>
    </source>
</evidence>
<proteinExistence type="predicted"/>
<comment type="caution">
    <text evidence="2">The sequence shown here is derived from an EMBL/GenBank/DDBJ whole genome shotgun (WGS) entry which is preliminary data.</text>
</comment>
<dbReference type="EMBL" id="AMPZ03000001">
    <property type="protein sequence ID" value="KAH9594481.1"/>
    <property type="molecule type" value="Genomic_DNA"/>
</dbReference>
<dbReference type="CTD" id="24587877"/>
<evidence type="ECO:0000256" key="1">
    <source>
        <dbReference type="SAM" id="Phobius"/>
    </source>
</evidence>
<reference evidence="2" key="2">
    <citation type="journal article" date="2019" name="Gigascience">
        <title>High-quality Schistosoma haematobium genome achieved by single-molecule and long-range sequencing.</title>
        <authorList>
            <person name="Stroehlein A.J."/>
            <person name="Korhonen P.K."/>
            <person name="Chong T.M."/>
            <person name="Lim Y.L."/>
            <person name="Chan K.G."/>
            <person name="Webster B."/>
            <person name="Rollinson D."/>
            <person name="Brindley P.J."/>
            <person name="Gasser R.B."/>
            <person name="Young N.D."/>
        </authorList>
    </citation>
    <scope>NUCLEOTIDE SEQUENCE</scope>
</reference>
<keyword evidence="1" id="KW-1133">Transmembrane helix</keyword>
<organism evidence="2 3">
    <name type="scientific">Schistosoma haematobium</name>
    <name type="common">Blood fluke</name>
    <dbReference type="NCBI Taxonomy" id="6185"/>
    <lineage>
        <taxon>Eukaryota</taxon>
        <taxon>Metazoa</taxon>
        <taxon>Spiralia</taxon>
        <taxon>Lophotrochozoa</taxon>
        <taxon>Platyhelminthes</taxon>
        <taxon>Trematoda</taxon>
        <taxon>Digenea</taxon>
        <taxon>Strigeidida</taxon>
        <taxon>Schistosomatoidea</taxon>
        <taxon>Schistosomatidae</taxon>
        <taxon>Schistosoma</taxon>
    </lineage>
</organism>
<dbReference type="GeneID" id="24587877"/>
<evidence type="ECO:0000313" key="2">
    <source>
        <dbReference type="EMBL" id="KAH9594481.1"/>
    </source>
</evidence>
<keyword evidence="1" id="KW-0812">Transmembrane</keyword>
<keyword evidence="1" id="KW-0472">Membrane</keyword>
<feature type="transmembrane region" description="Helical" evidence="1">
    <location>
        <begin position="215"/>
        <end position="239"/>
    </location>
</feature>